<dbReference type="AlphaFoldDB" id="A0A8X6P9J2"/>
<proteinExistence type="predicted"/>
<evidence type="ECO:0000313" key="2">
    <source>
        <dbReference type="Proteomes" id="UP000887013"/>
    </source>
</evidence>
<protein>
    <submittedName>
        <fullName evidence="1">Uncharacterized protein</fullName>
    </submittedName>
</protein>
<gene>
    <name evidence="1" type="ORF">NPIL_691051</name>
</gene>
<comment type="caution">
    <text evidence="1">The sequence shown here is derived from an EMBL/GenBank/DDBJ whole genome shotgun (WGS) entry which is preliminary data.</text>
</comment>
<organism evidence="1 2">
    <name type="scientific">Nephila pilipes</name>
    <name type="common">Giant wood spider</name>
    <name type="synonym">Nephila maculata</name>
    <dbReference type="NCBI Taxonomy" id="299642"/>
    <lineage>
        <taxon>Eukaryota</taxon>
        <taxon>Metazoa</taxon>
        <taxon>Ecdysozoa</taxon>
        <taxon>Arthropoda</taxon>
        <taxon>Chelicerata</taxon>
        <taxon>Arachnida</taxon>
        <taxon>Araneae</taxon>
        <taxon>Araneomorphae</taxon>
        <taxon>Entelegynae</taxon>
        <taxon>Araneoidea</taxon>
        <taxon>Nephilidae</taxon>
        <taxon>Nephila</taxon>
    </lineage>
</organism>
<reference evidence="1" key="1">
    <citation type="submission" date="2020-08" db="EMBL/GenBank/DDBJ databases">
        <title>Multicomponent nature underlies the extraordinary mechanical properties of spider dragline silk.</title>
        <authorList>
            <person name="Kono N."/>
            <person name="Nakamura H."/>
            <person name="Mori M."/>
            <person name="Yoshida Y."/>
            <person name="Ohtoshi R."/>
            <person name="Malay A.D."/>
            <person name="Moran D.A.P."/>
            <person name="Tomita M."/>
            <person name="Numata K."/>
            <person name="Arakawa K."/>
        </authorList>
    </citation>
    <scope>NUCLEOTIDE SEQUENCE</scope>
</reference>
<dbReference type="EMBL" id="BMAW01112591">
    <property type="protein sequence ID" value="GFT53393.1"/>
    <property type="molecule type" value="Genomic_DNA"/>
</dbReference>
<dbReference type="Proteomes" id="UP000887013">
    <property type="component" value="Unassembled WGS sequence"/>
</dbReference>
<keyword evidence="2" id="KW-1185">Reference proteome</keyword>
<accession>A0A8X6P9J2</accession>
<name>A0A8X6P9J2_NEPPI</name>
<dbReference type="OrthoDB" id="7451474at2759"/>
<sequence length="90" mass="10290">MEAGVPQVRCVHTRNENKVVRTFQSHFLYAEIPFARWHNKHVRAHRTTSCLIDGHTYRSATIFRDALTPGCESACRLFKISRVNSFGTGV</sequence>
<evidence type="ECO:0000313" key="1">
    <source>
        <dbReference type="EMBL" id="GFT53393.1"/>
    </source>
</evidence>